<dbReference type="GO" id="GO:0004674">
    <property type="term" value="F:protein serine/threonine kinase activity"/>
    <property type="evidence" value="ECO:0007669"/>
    <property type="project" value="UniProtKB-KW"/>
</dbReference>
<dbReference type="PROSITE" id="PS00107">
    <property type="entry name" value="PROTEIN_KINASE_ATP"/>
    <property type="match status" value="1"/>
</dbReference>
<protein>
    <recommendedName>
        <fullName evidence="5">Protein kinase domain-containing protein</fullName>
    </recommendedName>
</protein>
<keyword evidence="4" id="KW-0723">Serine/threonine-protein kinase</keyword>
<dbReference type="RefSeq" id="XP_051449309.1">
    <property type="nucleotide sequence ID" value="XM_051584008.1"/>
</dbReference>
<feature type="domain" description="Protein kinase" evidence="5">
    <location>
        <begin position="10"/>
        <end position="266"/>
    </location>
</feature>
<evidence type="ECO:0000256" key="4">
    <source>
        <dbReference type="RuleBase" id="RU000304"/>
    </source>
</evidence>
<dbReference type="PROSITE" id="PS50011">
    <property type="entry name" value="PROTEIN_KINASE_DOM"/>
    <property type="match status" value="1"/>
</dbReference>
<gene>
    <name evidence="6" type="ORF">K450DRAFT_160466</name>
</gene>
<dbReference type="Proteomes" id="UP001206595">
    <property type="component" value="Unassembled WGS sequence"/>
</dbReference>
<accession>A0AAD5EL08</accession>
<dbReference type="GeneID" id="75909358"/>
<keyword evidence="4" id="KW-0418">Kinase</keyword>
<dbReference type="FunFam" id="1.10.510.10:FF:000571">
    <property type="entry name" value="Maternal embryonic leucine zipper kinase"/>
    <property type="match status" value="1"/>
</dbReference>
<reference evidence="6" key="2">
    <citation type="journal article" date="2022" name="Proc. Natl. Acad. Sci. U.S.A.">
        <title>Diploid-dominant life cycles characterize the early evolution of Fungi.</title>
        <authorList>
            <person name="Amses K.R."/>
            <person name="Simmons D.R."/>
            <person name="Longcore J.E."/>
            <person name="Mondo S.J."/>
            <person name="Seto K."/>
            <person name="Jeronimo G.H."/>
            <person name="Bonds A.E."/>
            <person name="Quandt C.A."/>
            <person name="Davis W.J."/>
            <person name="Chang Y."/>
            <person name="Federici B.A."/>
            <person name="Kuo A."/>
            <person name="LaButti K."/>
            <person name="Pangilinan J."/>
            <person name="Andreopoulos W."/>
            <person name="Tritt A."/>
            <person name="Riley R."/>
            <person name="Hundley H."/>
            <person name="Johnson J."/>
            <person name="Lipzen A."/>
            <person name="Barry K."/>
            <person name="Lang B.F."/>
            <person name="Cuomo C.A."/>
            <person name="Buchler N.E."/>
            <person name="Grigoriev I.V."/>
            <person name="Spatafora J.W."/>
            <person name="Stajich J.E."/>
            <person name="James T.Y."/>
        </authorList>
    </citation>
    <scope>NUCLEOTIDE SEQUENCE</scope>
    <source>
        <strain evidence="6">AG</strain>
    </source>
</reference>
<keyword evidence="7" id="KW-1185">Reference proteome</keyword>
<dbReference type="InterPro" id="IPR008271">
    <property type="entry name" value="Ser/Thr_kinase_AS"/>
</dbReference>
<dbReference type="Pfam" id="PF00069">
    <property type="entry name" value="Pkinase"/>
    <property type="match status" value="1"/>
</dbReference>
<dbReference type="InterPro" id="IPR000719">
    <property type="entry name" value="Prot_kinase_dom"/>
</dbReference>
<evidence type="ECO:0000256" key="2">
    <source>
        <dbReference type="ARBA" id="ARBA00022840"/>
    </source>
</evidence>
<dbReference type="Gene3D" id="1.10.510.10">
    <property type="entry name" value="Transferase(Phosphotransferase) domain 1"/>
    <property type="match status" value="1"/>
</dbReference>
<dbReference type="GO" id="GO:0035556">
    <property type="term" value="P:intracellular signal transduction"/>
    <property type="evidence" value="ECO:0007669"/>
    <property type="project" value="TreeGrafter"/>
</dbReference>
<dbReference type="SUPFAM" id="SSF56112">
    <property type="entry name" value="Protein kinase-like (PK-like)"/>
    <property type="match status" value="1"/>
</dbReference>
<sequence>IGTCIDDNNYELIDLLGLGAYGAIYLARHTLTQKMYAVKCLSKVGLNERQLEFQLREIRLHAQVAVHPNVASLEKIVDTSDCLYIVLEYCREGDLFYTITEGRGYINDHQAIKSVFLQIIDAVSYLHAKGIAHRDLKPENILVFDGGVKVKIADFGLATTEAISTDFGCGSTFYFSPECQGGLYKKLRAYSTKPNDIWSLGVILINLVCGRNPWKQANVEDETFNAYLRNPDFLMSILPISNQINTLLKRIFCVDPSKRIDIQELR</sequence>
<evidence type="ECO:0000256" key="3">
    <source>
        <dbReference type="PROSITE-ProRule" id="PRU10141"/>
    </source>
</evidence>
<feature type="binding site" evidence="3">
    <location>
        <position position="39"/>
    </location>
    <ligand>
        <name>ATP</name>
        <dbReference type="ChEBI" id="CHEBI:30616"/>
    </ligand>
</feature>
<dbReference type="GO" id="GO:0005524">
    <property type="term" value="F:ATP binding"/>
    <property type="evidence" value="ECO:0007669"/>
    <property type="project" value="UniProtKB-UniRule"/>
</dbReference>
<dbReference type="GO" id="GO:0005737">
    <property type="term" value="C:cytoplasm"/>
    <property type="evidence" value="ECO:0007669"/>
    <property type="project" value="TreeGrafter"/>
</dbReference>
<dbReference type="AlphaFoldDB" id="A0AAD5EL08"/>
<organism evidence="6 7">
    <name type="scientific">Umbelopsis ramanniana AG</name>
    <dbReference type="NCBI Taxonomy" id="1314678"/>
    <lineage>
        <taxon>Eukaryota</taxon>
        <taxon>Fungi</taxon>
        <taxon>Fungi incertae sedis</taxon>
        <taxon>Mucoromycota</taxon>
        <taxon>Mucoromycotina</taxon>
        <taxon>Umbelopsidomycetes</taxon>
        <taxon>Umbelopsidales</taxon>
        <taxon>Umbelopsidaceae</taxon>
        <taxon>Umbelopsis</taxon>
    </lineage>
</organism>
<name>A0AAD5EL08_UMBRA</name>
<feature type="non-terminal residue" evidence="6">
    <location>
        <position position="1"/>
    </location>
</feature>
<dbReference type="InterPro" id="IPR011009">
    <property type="entry name" value="Kinase-like_dom_sf"/>
</dbReference>
<keyword evidence="4" id="KW-0808">Transferase</keyword>
<dbReference type="SMART" id="SM00220">
    <property type="entry name" value="S_TKc"/>
    <property type="match status" value="1"/>
</dbReference>
<keyword evidence="1 3" id="KW-0547">Nucleotide-binding</keyword>
<dbReference type="InterPro" id="IPR017441">
    <property type="entry name" value="Protein_kinase_ATP_BS"/>
</dbReference>
<evidence type="ECO:0000256" key="1">
    <source>
        <dbReference type="ARBA" id="ARBA00022741"/>
    </source>
</evidence>
<dbReference type="EMBL" id="MU620893">
    <property type="protein sequence ID" value="KAI8584305.1"/>
    <property type="molecule type" value="Genomic_DNA"/>
</dbReference>
<proteinExistence type="inferred from homology"/>
<comment type="caution">
    <text evidence="6">The sequence shown here is derived from an EMBL/GenBank/DDBJ whole genome shotgun (WGS) entry which is preliminary data.</text>
</comment>
<dbReference type="PIRSF" id="PIRSF000654">
    <property type="entry name" value="Integrin-linked_kinase"/>
    <property type="match status" value="1"/>
</dbReference>
<feature type="non-terminal residue" evidence="6">
    <location>
        <position position="266"/>
    </location>
</feature>
<evidence type="ECO:0000313" key="6">
    <source>
        <dbReference type="EMBL" id="KAI8584305.1"/>
    </source>
</evidence>
<dbReference type="PANTHER" id="PTHR24346">
    <property type="entry name" value="MAP/MICROTUBULE AFFINITY-REGULATING KINASE"/>
    <property type="match status" value="1"/>
</dbReference>
<keyword evidence="2 3" id="KW-0067">ATP-binding</keyword>
<reference evidence="6" key="1">
    <citation type="submission" date="2021-06" db="EMBL/GenBank/DDBJ databases">
        <authorList>
            <consortium name="DOE Joint Genome Institute"/>
            <person name="Mondo S.J."/>
            <person name="Amses K.R."/>
            <person name="Simmons D.R."/>
            <person name="Longcore J.E."/>
            <person name="Seto K."/>
            <person name="Alves G.H."/>
            <person name="Bonds A.E."/>
            <person name="Quandt C.A."/>
            <person name="Davis W.J."/>
            <person name="Chang Y."/>
            <person name="Letcher P.M."/>
            <person name="Powell M.J."/>
            <person name="Kuo A."/>
            <person name="Labutti K."/>
            <person name="Pangilinan J."/>
            <person name="Andreopoulos W."/>
            <person name="Tritt A."/>
            <person name="Riley R."/>
            <person name="Hundley H."/>
            <person name="Johnson J."/>
            <person name="Lipzen A."/>
            <person name="Barry K."/>
            <person name="Berbee M.L."/>
            <person name="Buchler N.E."/>
            <person name="Grigoriev I.V."/>
            <person name="Spatafora J.W."/>
            <person name="Stajich J.E."/>
            <person name="James T.Y."/>
        </authorList>
    </citation>
    <scope>NUCLEOTIDE SEQUENCE</scope>
    <source>
        <strain evidence="6">AG</strain>
    </source>
</reference>
<evidence type="ECO:0000313" key="7">
    <source>
        <dbReference type="Proteomes" id="UP001206595"/>
    </source>
</evidence>
<evidence type="ECO:0000259" key="5">
    <source>
        <dbReference type="PROSITE" id="PS50011"/>
    </source>
</evidence>
<dbReference type="FunFam" id="3.30.200.20:FF:000042">
    <property type="entry name" value="Aurora kinase A"/>
    <property type="match status" value="1"/>
</dbReference>
<dbReference type="PROSITE" id="PS00108">
    <property type="entry name" value="PROTEIN_KINASE_ST"/>
    <property type="match status" value="1"/>
</dbReference>
<dbReference type="PANTHER" id="PTHR24346:SF30">
    <property type="entry name" value="MATERNAL EMBRYONIC LEUCINE ZIPPER KINASE"/>
    <property type="match status" value="1"/>
</dbReference>
<comment type="similarity">
    <text evidence="4">Belongs to the protein kinase superfamily.</text>
</comment>